<dbReference type="Proteomes" id="UP000799538">
    <property type="component" value="Unassembled WGS sequence"/>
</dbReference>
<reference evidence="2" key="1">
    <citation type="journal article" date="2020" name="Stud. Mycol.">
        <title>101 Dothideomycetes genomes: A test case for predicting lifestyles and emergence of pathogens.</title>
        <authorList>
            <person name="Haridas S."/>
            <person name="Albert R."/>
            <person name="Binder M."/>
            <person name="Bloem J."/>
            <person name="LaButti K."/>
            <person name="Salamov A."/>
            <person name="Andreopoulos B."/>
            <person name="Baker S."/>
            <person name="Barry K."/>
            <person name="Bills G."/>
            <person name="Bluhm B."/>
            <person name="Cannon C."/>
            <person name="Castanera R."/>
            <person name="Culley D."/>
            <person name="Daum C."/>
            <person name="Ezra D."/>
            <person name="Gonzalez J."/>
            <person name="Henrissat B."/>
            <person name="Kuo A."/>
            <person name="Liang C."/>
            <person name="Lipzen A."/>
            <person name="Lutzoni F."/>
            <person name="Magnuson J."/>
            <person name="Mondo S."/>
            <person name="Nolan M."/>
            <person name="Ohm R."/>
            <person name="Pangilinan J."/>
            <person name="Park H.-J."/>
            <person name="Ramirez L."/>
            <person name="Alfaro M."/>
            <person name="Sun H."/>
            <person name="Tritt A."/>
            <person name="Yoshinaga Y."/>
            <person name="Zwiers L.-H."/>
            <person name="Turgeon B."/>
            <person name="Goodwin S."/>
            <person name="Spatafora J."/>
            <person name="Crous P."/>
            <person name="Grigoriev I."/>
        </authorList>
    </citation>
    <scope>NUCLEOTIDE SEQUENCE [LARGE SCALE GENOMIC DNA]</scope>
    <source>
        <strain evidence="2">CECT 20119</strain>
    </source>
</reference>
<dbReference type="AlphaFoldDB" id="A0A6A6GAW1"/>
<proteinExistence type="predicted"/>
<accession>A0A6A6GAW1</accession>
<gene>
    <name evidence="1" type="ORF">BDZ85DRAFT_117937</name>
</gene>
<dbReference type="EMBL" id="ML992507">
    <property type="protein sequence ID" value="KAF2222817.1"/>
    <property type="molecule type" value="Genomic_DNA"/>
</dbReference>
<name>A0A6A6GAW1_9PEZI</name>
<organism evidence="1 2">
    <name type="scientific">Elsinoe ampelina</name>
    <dbReference type="NCBI Taxonomy" id="302913"/>
    <lineage>
        <taxon>Eukaryota</taxon>
        <taxon>Fungi</taxon>
        <taxon>Dikarya</taxon>
        <taxon>Ascomycota</taxon>
        <taxon>Pezizomycotina</taxon>
        <taxon>Dothideomycetes</taxon>
        <taxon>Dothideomycetidae</taxon>
        <taxon>Myriangiales</taxon>
        <taxon>Elsinoaceae</taxon>
        <taxon>Elsinoe</taxon>
    </lineage>
</organism>
<protein>
    <submittedName>
        <fullName evidence="1">Uncharacterized protein</fullName>
    </submittedName>
</protein>
<evidence type="ECO:0000313" key="1">
    <source>
        <dbReference type="EMBL" id="KAF2222817.1"/>
    </source>
</evidence>
<keyword evidence="2" id="KW-1185">Reference proteome</keyword>
<sequence>MSGLTWEAQSDCRQGINTACRSSKFPLIFQSHPDQRQTARSSISSLLKITSSISFPFNHLAIMHTKPIVLTTFAASTVAQRGFDDSSYAGVRNPSARHYFRGEVASGMRMNGELYGNASYVNGEYQAWIDSIQLCQINGQDIPGTGWRGTCHRGIFTRSVVDAVQSVATDGNNRNPGHTRVSYGANTKQRVYVLADAGQGQSCDRKPEAAVARCSDLQGPSSYMSDINFTMDENAAGKRKLKVTCKKACGDAGSPDPTDMTNLVEDTLIPSLRRNGAMAAGFNFHRKSDGMIYARCRVTVAGEVWYDRVTNCPDYVQDSTEFVGQW</sequence>
<evidence type="ECO:0000313" key="2">
    <source>
        <dbReference type="Proteomes" id="UP000799538"/>
    </source>
</evidence>